<feature type="non-terminal residue" evidence="2">
    <location>
        <position position="60"/>
    </location>
</feature>
<dbReference type="AlphaFoldDB" id="A0A4Y2S6Z7"/>
<keyword evidence="1" id="KW-0472">Membrane</keyword>
<gene>
    <name evidence="2" type="ORF">AVEN_128406_1</name>
</gene>
<evidence type="ECO:0000256" key="1">
    <source>
        <dbReference type="SAM" id="Phobius"/>
    </source>
</evidence>
<sequence length="60" mass="6780">MVRCQLLYASLLVILLNIFVTGTQLRKDRNYLFGISALDFSKEESESVASLGDEIILQED</sequence>
<keyword evidence="1" id="KW-1133">Transmembrane helix</keyword>
<keyword evidence="1" id="KW-0812">Transmembrane</keyword>
<keyword evidence="3" id="KW-1185">Reference proteome</keyword>
<dbReference type="Proteomes" id="UP000499080">
    <property type="component" value="Unassembled WGS sequence"/>
</dbReference>
<reference evidence="2 3" key="1">
    <citation type="journal article" date="2019" name="Sci. Rep.">
        <title>Orb-weaving spider Araneus ventricosus genome elucidates the spidroin gene catalogue.</title>
        <authorList>
            <person name="Kono N."/>
            <person name="Nakamura H."/>
            <person name="Ohtoshi R."/>
            <person name="Moran D.A.P."/>
            <person name="Shinohara A."/>
            <person name="Yoshida Y."/>
            <person name="Fujiwara M."/>
            <person name="Mori M."/>
            <person name="Tomita M."/>
            <person name="Arakawa K."/>
        </authorList>
    </citation>
    <scope>NUCLEOTIDE SEQUENCE [LARGE SCALE GENOMIC DNA]</scope>
</reference>
<evidence type="ECO:0000313" key="3">
    <source>
        <dbReference type="Proteomes" id="UP000499080"/>
    </source>
</evidence>
<feature type="transmembrane region" description="Helical" evidence="1">
    <location>
        <begin position="6"/>
        <end position="25"/>
    </location>
</feature>
<organism evidence="2 3">
    <name type="scientific">Araneus ventricosus</name>
    <name type="common">Orbweaver spider</name>
    <name type="synonym">Epeira ventricosa</name>
    <dbReference type="NCBI Taxonomy" id="182803"/>
    <lineage>
        <taxon>Eukaryota</taxon>
        <taxon>Metazoa</taxon>
        <taxon>Ecdysozoa</taxon>
        <taxon>Arthropoda</taxon>
        <taxon>Chelicerata</taxon>
        <taxon>Arachnida</taxon>
        <taxon>Araneae</taxon>
        <taxon>Araneomorphae</taxon>
        <taxon>Entelegynae</taxon>
        <taxon>Araneoidea</taxon>
        <taxon>Araneidae</taxon>
        <taxon>Araneus</taxon>
    </lineage>
</organism>
<proteinExistence type="predicted"/>
<protein>
    <submittedName>
        <fullName evidence="2">Uncharacterized protein</fullName>
    </submittedName>
</protein>
<accession>A0A4Y2S6Z7</accession>
<dbReference type="EMBL" id="BGPR01020189">
    <property type="protein sequence ID" value="GBN84018.1"/>
    <property type="molecule type" value="Genomic_DNA"/>
</dbReference>
<name>A0A4Y2S6Z7_ARAVE</name>
<comment type="caution">
    <text evidence="2">The sequence shown here is derived from an EMBL/GenBank/DDBJ whole genome shotgun (WGS) entry which is preliminary data.</text>
</comment>
<evidence type="ECO:0000313" key="2">
    <source>
        <dbReference type="EMBL" id="GBN84018.1"/>
    </source>
</evidence>